<dbReference type="RefSeq" id="WP_051206926.1">
    <property type="nucleotide sequence ID" value="NZ_PIQE01000003.1"/>
</dbReference>
<protein>
    <submittedName>
        <fullName evidence="2">Uncharacterized protein</fullName>
    </submittedName>
</protein>
<sequence length="126" mass="13697">MTAQHTTSTISLRSKAKRKIATSVISVGMVMAVVVLSSNNTADNSATQLTAMSQAHCQQLLNNSEDASTAQQCGQTTKTNELTWGTWLTGNSRSTQFHFMDLFELLFGSSERSGSDYNSDKKVRLG</sequence>
<keyword evidence="1" id="KW-0472">Membrane</keyword>
<gene>
    <name evidence="2" type="ORF">CWI80_09645</name>
</gene>
<organism evidence="2 3">
    <name type="scientific">Pseudidiomarina sediminum</name>
    <dbReference type="NCBI Taxonomy" id="431675"/>
    <lineage>
        <taxon>Bacteria</taxon>
        <taxon>Pseudomonadati</taxon>
        <taxon>Pseudomonadota</taxon>
        <taxon>Gammaproteobacteria</taxon>
        <taxon>Alteromonadales</taxon>
        <taxon>Idiomarinaceae</taxon>
        <taxon>Pseudidiomarina</taxon>
    </lineage>
</organism>
<proteinExistence type="predicted"/>
<feature type="transmembrane region" description="Helical" evidence="1">
    <location>
        <begin position="20"/>
        <end position="38"/>
    </location>
</feature>
<reference evidence="3" key="1">
    <citation type="journal article" date="2018" name="Front. Microbiol.">
        <title>Genome-Based Analysis Reveals the Taxonomy and Diversity of the Family Idiomarinaceae.</title>
        <authorList>
            <person name="Liu Y."/>
            <person name="Lai Q."/>
            <person name="Shao Z."/>
        </authorList>
    </citation>
    <scope>NUCLEOTIDE SEQUENCE [LARGE SCALE GENOMIC DNA]</scope>
    <source>
        <strain evidence="3">c121</strain>
    </source>
</reference>
<evidence type="ECO:0000313" key="3">
    <source>
        <dbReference type="Proteomes" id="UP000287022"/>
    </source>
</evidence>
<name>A0A432Z2D6_9GAMM</name>
<evidence type="ECO:0000256" key="1">
    <source>
        <dbReference type="SAM" id="Phobius"/>
    </source>
</evidence>
<keyword evidence="3" id="KW-1185">Reference proteome</keyword>
<keyword evidence="1" id="KW-1133">Transmembrane helix</keyword>
<dbReference type="EMBL" id="PIQE01000003">
    <property type="protein sequence ID" value="RUO72054.1"/>
    <property type="molecule type" value="Genomic_DNA"/>
</dbReference>
<dbReference type="STRING" id="1122124.GCA_000423165_01990"/>
<comment type="caution">
    <text evidence="2">The sequence shown here is derived from an EMBL/GenBank/DDBJ whole genome shotgun (WGS) entry which is preliminary data.</text>
</comment>
<evidence type="ECO:0000313" key="2">
    <source>
        <dbReference type="EMBL" id="RUO72054.1"/>
    </source>
</evidence>
<accession>A0A432Z2D6</accession>
<dbReference type="Proteomes" id="UP000287022">
    <property type="component" value="Unassembled WGS sequence"/>
</dbReference>
<keyword evidence="1" id="KW-0812">Transmembrane</keyword>
<dbReference type="AlphaFoldDB" id="A0A432Z2D6"/>